<evidence type="ECO:0000256" key="3">
    <source>
        <dbReference type="ARBA" id="ARBA00022801"/>
    </source>
</evidence>
<dbReference type="Proteomes" id="UP000664545">
    <property type="component" value="Unassembled WGS sequence"/>
</dbReference>
<evidence type="ECO:0000256" key="4">
    <source>
        <dbReference type="ARBA" id="ARBA00022825"/>
    </source>
</evidence>
<name>A0A939D6M2_CLOAM</name>
<dbReference type="InterPro" id="IPR050131">
    <property type="entry name" value="Peptidase_S8_subtilisin-like"/>
</dbReference>
<sequence length="571" mass="63144">MILIVGFKGGKSVVRKSVVNKVLSEDYLDLVIDNSGINFEKDRENITPINNMHSMVHVPIEGLDRCIYQYNIYQFLYSLQSRISLEESGVFRVRNTLEYGFQGQGILIAVIDTGIEYQHQAFINPDNTSRIVSIWDQTINEGGEIPVGFTYGTEYTQEMINEALSSDNPLAIVPSTDENGHGTMIAGIAAGNDNPFEEFSGVAPKAELIIVKLKQAKRVNKNVFLVPEDRICYQDTDIMLGIKYAETVAQNLRRPLAICIALGTNQTGHDGHGALAAYLRSITQQSRMCAVIAVGNEGRKRRHYFGSMEDTQASAEFEMVVSRNDRGFSMELWTSSPSQVSIDITSPTGEHMPDVFPGIAECIIHSFSNPDSVIYINNIISESESGDQLILIRFMNPAEGTWTFKVNKLEQIYAQFNVWLPDGDFISDETYFVNASRDVTLTSPGDAEEPITMTAYDPETGEIGDFVSFGYTRSNFVKPDLAAPGVNITCPTLNNSYGSASGTGAAAAHTAGIVALVLEWGVFQGNQSLIRGVDIKSLLIRSAERRMDISYPNNIWGYGKVDVYSLFQLLR</sequence>
<dbReference type="EMBL" id="JAFJZZ010000001">
    <property type="protein sequence ID" value="MBN7772202.1"/>
    <property type="molecule type" value="Genomic_DNA"/>
</dbReference>
<dbReference type="PIRSF" id="PIRSF037894">
    <property type="entry name" value="Subtilisin_rel_CspABC"/>
    <property type="match status" value="1"/>
</dbReference>
<dbReference type="CDD" id="cd07478">
    <property type="entry name" value="Peptidases_S8_CspA-like"/>
    <property type="match status" value="1"/>
</dbReference>
<dbReference type="InterPro" id="IPR023827">
    <property type="entry name" value="Peptidase_S8_Asp-AS"/>
</dbReference>
<evidence type="ECO:0000256" key="1">
    <source>
        <dbReference type="ARBA" id="ARBA00011073"/>
    </source>
</evidence>
<dbReference type="PANTHER" id="PTHR43806">
    <property type="entry name" value="PEPTIDASE S8"/>
    <property type="match status" value="1"/>
</dbReference>
<dbReference type="PANTHER" id="PTHR43806:SF11">
    <property type="entry name" value="CEREVISIN-RELATED"/>
    <property type="match status" value="1"/>
</dbReference>
<dbReference type="AlphaFoldDB" id="A0A939D6M2"/>
<evidence type="ECO:0000256" key="5">
    <source>
        <dbReference type="PROSITE-ProRule" id="PRU01240"/>
    </source>
</evidence>
<dbReference type="Gene3D" id="3.40.50.200">
    <property type="entry name" value="Peptidase S8/S53 domain"/>
    <property type="match status" value="1"/>
</dbReference>
<accession>A0A939D6M2</accession>
<comment type="similarity">
    <text evidence="1 5">Belongs to the peptidase S8 family.</text>
</comment>
<dbReference type="Pfam" id="PF00082">
    <property type="entry name" value="Peptidase_S8"/>
    <property type="match status" value="2"/>
</dbReference>
<dbReference type="InterPro" id="IPR000209">
    <property type="entry name" value="Peptidase_S8/S53_dom"/>
</dbReference>
<comment type="caution">
    <text evidence="7">The sequence shown here is derived from an EMBL/GenBank/DDBJ whole genome shotgun (WGS) entry which is preliminary data.</text>
</comment>
<keyword evidence="8" id="KW-1185">Reference proteome</keyword>
<evidence type="ECO:0000313" key="7">
    <source>
        <dbReference type="EMBL" id="MBN7772202.1"/>
    </source>
</evidence>
<dbReference type="PROSITE" id="PS51892">
    <property type="entry name" value="SUBTILASE"/>
    <property type="match status" value="1"/>
</dbReference>
<dbReference type="GO" id="GO:0004252">
    <property type="term" value="F:serine-type endopeptidase activity"/>
    <property type="evidence" value="ECO:0007669"/>
    <property type="project" value="InterPro"/>
</dbReference>
<keyword evidence="2" id="KW-0645">Protease</keyword>
<feature type="domain" description="Peptidase S8/S53" evidence="6">
    <location>
        <begin position="103"/>
        <end position="301"/>
    </location>
</feature>
<dbReference type="PRINTS" id="PR00723">
    <property type="entry name" value="SUBTILISIN"/>
</dbReference>
<evidence type="ECO:0000259" key="6">
    <source>
        <dbReference type="Pfam" id="PF00082"/>
    </source>
</evidence>
<reference evidence="7" key="1">
    <citation type="submission" date="2021-02" db="EMBL/GenBank/DDBJ databases">
        <title>Abyssanaerobacter marinus gen.nov., sp., nov, anaerobic bacterium isolated from the Onnuri vent field of Indian Ocean and suggestion of Mogibacteriaceae fam. nov., and proposal of reclassification of ambiguous this family's genus member.</title>
        <authorList>
            <person name="Kim Y.J."/>
            <person name="Yang J.-A."/>
        </authorList>
    </citation>
    <scope>NUCLEOTIDE SEQUENCE</scope>
    <source>
        <strain evidence="7">DSM 2634</strain>
    </source>
</reference>
<keyword evidence="4" id="KW-0720">Serine protease</keyword>
<dbReference type="InterPro" id="IPR034045">
    <property type="entry name" value="Pep_S8_CspA-like"/>
</dbReference>
<dbReference type="SUPFAM" id="SSF52743">
    <property type="entry name" value="Subtilisin-like"/>
    <property type="match status" value="1"/>
</dbReference>
<dbReference type="PROSITE" id="PS00137">
    <property type="entry name" value="SUBTILASE_HIS"/>
    <property type="match status" value="1"/>
</dbReference>
<dbReference type="InterPro" id="IPR015500">
    <property type="entry name" value="Peptidase_S8_subtilisin-rel"/>
</dbReference>
<evidence type="ECO:0000313" key="8">
    <source>
        <dbReference type="Proteomes" id="UP000664545"/>
    </source>
</evidence>
<dbReference type="InterPro" id="IPR017310">
    <property type="entry name" value="Pept_S8A_subtilisin_clostridia"/>
</dbReference>
<dbReference type="GO" id="GO:0006508">
    <property type="term" value="P:proteolysis"/>
    <property type="evidence" value="ECO:0007669"/>
    <property type="project" value="UniProtKB-KW"/>
</dbReference>
<dbReference type="Gene3D" id="2.60.120.1290">
    <property type="match status" value="1"/>
</dbReference>
<keyword evidence="3" id="KW-0378">Hydrolase</keyword>
<protein>
    <submittedName>
        <fullName evidence="7">S8 family peptidase</fullName>
    </submittedName>
</protein>
<proteinExistence type="inferred from homology"/>
<evidence type="ECO:0000256" key="2">
    <source>
        <dbReference type="ARBA" id="ARBA00022670"/>
    </source>
</evidence>
<gene>
    <name evidence="7" type="ORF">JYB65_02395</name>
</gene>
<dbReference type="InterPro" id="IPR036852">
    <property type="entry name" value="Peptidase_S8/S53_dom_sf"/>
</dbReference>
<comment type="caution">
    <text evidence="5">Lacks conserved residue(s) required for the propagation of feature annotation.</text>
</comment>
<dbReference type="PROSITE" id="PS00136">
    <property type="entry name" value="SUBTILASE_ASP"/>
    <property type="match status" value="1"/>
</dbReference>
<feature type="domain" description="Peptidase S8/S53" evidence="6">
    <location>
        <begin position="436"/>
        <end position="559"/>
    </location>
</feature>
<dbReference type="InterPro" id="IPR022398">
    <property type="entry name" value="Peptidase_S8_His-AS"/>
</dbReference>
<organism evidence="7 8">
    <name type="scientific">Clostridium aminobutyricum</name>
    <dbReference type="NCBI Taxonomy" id="33953"/>
    <lineage>
        <taxon>Bacteria</taxon>
        <taxon>Bacillati</taxon>
        <taxon>Bacillota</taxon>
        <taxon>Clostridia</taxon>
        <taxon>Eubacteriales</taxon>
        <taxon>Clostridiaceae</taxon>
        <taxon>Clostridium</taxon>
    </lineage>
</organism>